<keyword evidence="6" id="KW-0460">Magnesium</keyword>
<evidence type="ECO:0000256" key="1">
    <source>
        <dbReference type="ARBA" id="ARBA00004889"/>
    </source>
</evidence>
<protein>
    <recommendedName>
        <fullName evidence="2 6">Orotate phosphoribosyltransferase</fullName>
        <shortName evidence="6">OPRT</shortName>
        <shortName evidence="6">OPRTase</shortName>
        <ecNumber evidence="2 6">2.4.2.10</ecNumber>
    </recommendedName>
</protein>
<name>A0ABQ3WV59_9ACTN</name>
<evidence type="ECO:0000313" key="8">
    <source>
        <dbReference type="EMBL" id="GID50188.1"/>
    </source>
</evidence>
<sequence>MTSEVTALAERVLAIGTMNGPYVLPTGRILDFYFDEYRVAADPALLAETGQALARLLPPRIDVIAGLELGGVPFALAVSAATGLPAALVRKVAKPYGARLQVEGRPPPGARVAMVDDVIRSGRQITVAATALRQAGTDPVTALAVLIRPGNAKALLNGQGIAVAGVVDDDSAVPLRPRQR</sequence>
<organism evidence="8">
    <name type="scientific">Actinoplanes campanulatus</name>
    <dbReference type="NCBI Taxonomy" id="113559"/>
    <lineage>
        <taxon>Bacteria</taxon>
        <taxon>Bacillati</taxon>
        <taxon>Actinomycetota</taxon>
        <taxon>Actinomycetes</taxon>
        <taxon>Micromonosporales</taxon>
        <taxon>Micromonosporaceae</taxon>
        <taxon>Actinoplanes</taxon>
    </lineage>
</organism>
<dbReference type="RefSeq" id="WP_204300242.1">
    <property type="nucleotide sequence ID" value="NZ_BAAAGQ010000067.1"/>
</dbReference>
<dbReference type="Gene3D" id="3.40.50.2020">
    <property type="match status" value="1"/>
</dbReference>
<dbReference type="PANTHER" id="PTHR19278">
    <property type="entry name" value="OROTATE PHOSPHORIBOSYLTRANSFERASE"/>
    <property type="match status" value="1"/>
</dbReference>
<dbReference type="InterPro" id="IPR000836">
    <property type="entry name" value="PRTase_dom"/>
</dbReference>
<evidence type="ECO:0000256" key="3">
    <source>
        <dbReference type="ARBA" id="ARBA00022676"/>
    </source>
</evidence>
<dbReference type="PANTHER" id="PTHR19278:SF9">
    <property type="entry name" value="URIDINE 5'-MONOPHOSPHATE SYNTHASE"/>
    <property type="match status" value="1"/>
</dbReference>
<evidence type="ECO:0000256" key="4">
    <source>
        <dbReference type="ARBA" id="ARBA00022679"/>
    </source>
</evidence>
<gene>
    <name evidence="8" type="primary">pyrE_2</name>
    <name evidence="6" type="synonym">pyrE</name>
    <name evidence="8" type="ORF">Aca07nite_74630</name>
</gene>
<feature type="binding site" evidence="6">
    <location>
        <position position="94"/>
    </location>
    <ligand>
        <name>5-phospho-alpha-D-ribose 1-diphosphate</name>
        <dbReference type="ChEBI" id="CHEBI:58017"/>
        <note>ligand shared between dimeric partners</note>
    </ligand>
</feature>
<feature type="binding site" evidence="6">
    <location>
        <position position="148"/>
    </location>
    <ligand>
        <name>orotate</name>
        <dbReference type="ChEBI" id="CHEBI:30839"/>
    </ligand>
</feature>
<evidence type="ECO:0000256" key="6">
    <source>
        <dbReference type="HAMAP-Rule" id="MF_01208"/>
    </source>
</evidence>
<dbReference type="InterPro" id="IPR023031">
    <property type="entry name" value="OPRT"/>
</dbReference>
<accession>A0ABQ3WV59</accession>
<reference evidence="8" key="1">
    <citation type="submission" date="2021-01" db="EMBL/GenBank/DDBJ databases">
        <title>Whole genome shotgun sequence of Actinoplanes capillaceus NBRC 16408.</title>
        <authorList>
            <person name="Komaki H."/>
            <person name="Tamura T."/>
        </authorList>
    </citation>
    <scope>NUCLEOTIDE SEQUENCE [LARGE SCALE GENOMIC DNA]</scope>
    <source>
        <strain evidence="8">NBRC 16408</strain>
    </source>
</reference>
<dbReference type="Pfam" id="PF00156">
    <property type="entry name" value="Pribosyltran"/>
    <property type="match status" value="1"/>
</dbReference>
<evidence type="ECO:0000256" key="2">
    <source>
        <dbReference type="ARBA" id="ARBA00011971"/>
    </source>
</evidence>
<feature type="binding site" description="in other chain" evidence="6">
    <location>
        <begin position="116"/>
        <end position="124"/>
    </location>
    <ligand>
        <name>5-phospho-alpha-D-ribose 1-diphosphate</name>
        <dbReference type="ChEBI" id="CHEBI:58017"/>
        <note>ligand shared between dimeric partners</note>
    </ligand>
</feature>
<comment type="similarity">
    <text evidence="6">Belongs to the purine/pyrimidine phosphoribosyltransferase family. PyrE subfamily.</text>
</comment>
<dbReference type="EC" id="2.4.2.10" evidence="2 6"/>
<proteinExistence type="inferred from homology"/>
<keyword evidence="4 6" id="KW-0808">Transferase</keyword>
<dbReference type="EMBL" id="BOMF01000142">
    <property type="protein sequence ID" value="GID50188.1"/>
    <property type="molecule type" value="Genomic_DNA"/>
</dbReference>
<comment type="subunit">
    <text evidence="6">Homodimer.</text>
</comment>
<feature type="binding site" evidence="6">
    <location>
        <position position="90"/>
    </location>
    <ligand>
        <name>5-phospho-alpha-D-ribose 1-diphosphate</name>
        <dbReference type="ChEBI" id="CHEBI:58017"/>
        <note>ligand shared between dimeric partners</note>
    </ligand>
</feature>
<evidence type="ECO:0000259" key="7">
    <source>
        <dbReference type="Pfam" id="PF00156"/>
    </source>
</evidence>
<comment type="function">
    <text evidence="6">Catalyzes the transfer of a ribosyl phosphate group from 5-phosphoribose 1-diphosphate to orotate, leading to the formation of orotidine monophosphate (OMP).</text>
</comment>
<feature type="domain" description="Phosphoribosyltransferase" evidence="7">
    <location>
        <begin position="60"/>
        <end position="149"/>
    </location>
</feature>
<comment type="caution">
    <text evidence="8">The sequence shown here is derived from an EMBL/GenBank/DDBJ whole genome shotgun (WGS) entry which is preliminary data.</text>
</comment>
<comment type="cofactor">
    <cofactor evidence="6">
        <name>Mg(2+)</name>
        <dbReference type="ChEBI" id="CHEBI:18420"/>
    </cofactor>
</comment>
<keyword evidence="5 6" id="KW-0665">Pyrimidine biosynthesis</keyword>
<comment type="catalytic activity">
    <reaction evidence="6">
        <text>orotidine 5'-phosphate + diphosphate = orotate + 5-phospho-alpha-D-ribose 1-diphosphate</text>
        <dbReference type="Rhea" id="RHEA:10380"/>
        <dbReference type="ChEBI" id="CHEBI:30839"/>
        <dbReference type="ChEBI" id="CHEBI:33019"/>
        <dbReference type="ChEBI" id="CHEBI:57538"/>
        <dbReference type="ChEBI" id="CHEBI:58017"/>
        <dbReference type="EC" id="2.4.2.10"/>
    </reaction>
</comment>
<dbReference type="HAMAP" id="MF_01208">
    <property type="entry name" value="PyrE"/>
    <property type="match status" value="1"/>
</dbReference>
<comment type="caution">
    <text evidence="6">Lacks conserved residue(s) required for the propagation of feature annotation.</text>
</comment>
<evidence type="ECO:0000256" key="5">
    <source>
        <dbReference type="ARBA" id="ARBA00022975"/>
    </source>
</evidence>
<keyword evidence="3 6" id="KW-0328">Glycosyltransferase</keyword>
<dbReference type="InterPro" id="IPR029057">
    <property type="entry name" value="PRTase-like"/>
</dbReference>
<dbReference type="GO" id="GO:0016757">
    <property type="term" value="F:glycosyltransferase activity"/>
    <property type="evidence" value="ECO:0007669"/>
    <property type="project" value="UniProtKB-KW"/>
</dbReference>
<dbReference type="CDD" id="cd06223">
    <property type="entry name" value="PRTases_typeI"/>
    <property type="match status" value="1"/>
</dbReference>
<dbReference type="SUPFAM" id="SSF53271">
    <property type="entry name" value="PRTase-like"/>
    <property type="match status" value="1"/>
</dbReference>
<feature type="binding site" description="in other chain" evidence="6">
    <location>
        <position position="91"/>
    </location>
    <ligand>
        <name>5-phospho-alpha-D-ribose 1-diphosphate</name>
        <dbReference type="ChEBI" id="CHEBI:58017"/>
        <note>ligand shared between dimeric partners</note>
    </ligand>
</feature>
<comment type="pathway">
    <text evidence="1 6">Pyrimidine metabolism; UMP biosynthesis via de novo pathway; UMP from orotate: step 1/2.</text>
</comment>